<dbReference type="GO" id="GO:0006886">
    <property type="term" value="P:intracellular protein transport"/>
    <property type="evidence" value="ECO:0007669"/>
    <property type="project" value="InterPro"/>
</dbReference>
<dbReference type="GeneTree" id="ENSGT00950000183064"/>
<evidence type="ECO:0000256" key="3">
    <source>
        <dbReference type="ARBA" id="ARBA00022753"/>
    </source>
</evidence>
<evidence type="ECO:0000313" key="7">
    <source>
        <dbReference type="Ensembl" id="ENSCSAVP00000007175.1"/>
    </source>
</evidence>
<evidence type="ECO:0000256" key="4">
    <source>
        <dbReference type="ARBA" id="ARBA00067597"/>
    </source>
</evidence>
<evidence type="ECO:0000313" key="8">
    <source>
        <dbReference type="Proteomes" id="UP000007875"/>
    </source>
</evidence>
<dbReference type="eggNOG" id="KOG2717">
    <property type="taxonomic scope" value="Eukaryota"/>
</dbReference>
<dbReference type="HOGENOM" id="CLU_056829_0_0_1"/>
<dbReference type="InterPro" id="IPR014752">
    <property type="entry name" value="Arrestin-like_C"/>
</dbReference>
<reference evidence="7" key="2">
    <citation type="submission" date="2025-08" db="UniProtKB">
        <authorList>
            <consortium name="Ensembl"/>
        </authorList>
    </citation>
    <scope>IDENTIFICATION</scope>
</reference>
<comment type="similarity">
    <text evidence="2">Belongs to the VPS26 family.</text>
</comment>
<dbReference type="PANTHER" id="PTHR12233">
    <property type="entry name" value="VACUOLAR PROTEIN SORTING 26 RELATED"/>
    <property type="match status" value="1"/>
</dbReference>
<evidence type="ECO:0000256" key="5">
    <source>
        <dbReference type="ARBA" id="ARBA00093280"/>
    </source>
</evidence>
<accession>H2YPB7</accession>
<keyword evidence="8" id="KW-1185">Reference proteome</keyword>
<dbReference type="OMA" id="CVTMPIT"/>
<name>H2YPB7_CIOSA</name>
<dbReference type="Ensembl" id="ENSCSAVT00000007268.1">
    <property type="protein sequence ID" value="ENSCSAVP00000007175.1"/>
    <property type="gene ID" value="ENSCSAVG00000004289.1"/>
</dbReference>
<organism evidence="7 8">
    <name type="scientific">Ciona savignyi</name>
    <name type="common">Pacific transparent sea squirt</name>
    <dbReference type="NCBI Taxonomy" id="51511"/>
    <lineage>
        <taxon>Eukaryota</taxon>
        <taxon>Metazoa</taxon>
        <taxon>Chordata</taxon>
        <taxon>Tunicata</taxon>
        <taxon>Ascidiacea</taxon>
        <taxon>Phlebobranchia</taxon>
        <taxon>Cionidae</taxon>
        <taxon>Ciona</taxon>
    </lineage>
</organism>
<evidence type="ECO:0000256" key="6">
    <source>
        <dbReference type="ARBA" id="ARBA00093474"/>
    </source>
</evidence>
<keyword evidence="3" id="KW-0967">Endosome</keyword>
<dbReference type="Gene3D" id="2.60.40.640">
    <property type="match status" value="2"/>
</dbReference>
<dbReference type="InParanoid" id="H2YPB7"/>
<dbReference type="Pfam" id="PF03643">
    <property type="entry name" value="Vps26"/>
    <property type="match status" value="1"/>
</dbReference>
<dbReference type="STRING" id="51511.ENSCSAVP00000007175"/>
<sequence>KMATVEIRLKRPTKVYHEGETVCGLIEVESKTAIAHQSISLVAEGIAALTLSAKSVGRLESMYNNMKPVPLFNYSTELARQGKLAAGKTTVPFEFVLKPRGSIKSLLETYHGVFISVQYNIKCLIKRPLLNKDLSKEVEFLIEYKSGDKASHKPLNFTICPKNENSKTDMQRFSVRGRLDSCVCCITKPFMGELIVERSENPIRSIELQLMRVETVGSAEGFAKEATEIQNIEIGCGDVCRGLAIPIYMVFPRMFSCPTVDTPNFKIEFEVNIVIAFEGGRTIVEQFPIKLTRF</sequence>
<dbReference type="AlphaFoldDB" id="H2YPB7"/>
<dbReference type="FunFam" id="2.60.40.640:FF:000024">
    <property type="entry name" value="Down syndrome critical region protein 3"/>
    <property type="match status" value="1"/>
</dbReference>
<dbReference type="GO" id="GO:0005768">
    <property type="term" value="C:endosome"/>
    <property type="evidence" value="ECO:0007669"/>
    <property type="project" value="UniProtKB-SubCell"/>
</dbReference>
<dbReference type="Proteomes" id="UP000007875">
    <property type="component" value="Unassembled WGS sequence"/>
</dbReference>
<reference evidence="7" key="3">
    <citation type="submission" date="2025-09" db="UniProtKB">
        <authorList>
            <consortium name="Ensembl"/>
        </authorList>
    </citation>
    <scope>IDENTIFICATION</scope>
</reference>
<comment type="subcellular location">
    <subcellularLocation>
        <location evidence="1">Endosome</location>
    </subcellularLocation>
</comment>
<dbReference type="SUPFAM" id="SSF81296">
    <property type="entry name" value="E set domains"/>
    <property type="match status" value="1"/>
</dbReference>
<dbReference type="FunCoup" id="H2YPB7">
    <property type="interactions" value="259"/>
</dbReference>
<reference evidence="8" key="1">
    <citation type="submission" date="2003-08" db="EMBL/GenBank/DDBJ databases">
        <authorList>
            <person name="Birren B."/>
            <person name="Nusbaum C."/>
            <person name="Abebe A."/>
            <person name="Abouelleil A."/>
            <person name="Adekoya E."/>
            <person name="Ait-zahra M."/>
            <person name="Allen N."/>
            <person name="Allen T."/>
            <person name="An P."/>
            <person name="Anderson M."/>
            <person name="Anderson S."/>
            <person name="Arachchi H."/>
            <person name="Armbruster J."/>
            <person name="Bachantsang P."/>
            <person name="Baldwin J."/>
            <person name="Barry A."/>
            <person name="Bayul T."/>
            <person name="Blitshsteyn B."/>
            <person name="Bloom T."/>
            <person name="Blye J."/>
            <person name="Boguslavskiy L."/>
            <person name="Borowsky M."/>
            <person name="Boukhgalter B."/>
            <person name="Brunache A."/>
            <person name="Butler J."/>
            <person name="Calixte N."/>
            <person name="Calvo S."/>
            <person name="Camarata J."/>
            <person name="Campo K."/>
            <person name="Chang J."/>
            <person name="Cheshatsang Y."/>
            <person name="Citroen M."/>
            <person name="Collymore A."/>
            <person name="Considine T."/>
            <person name="Cook A."/>
            <person name="Cooke P."/>
            <person name="Corum B."/>
            <person name="Cuomo C."/>
            <person name="David R."/>
            <person name="Dawoe T."/>
            <person name="Degray S."/>
            <person name="Dodge S."/>
            <person name="Dooley K."/>
            <person name="Dorje P."/>
            <person name="Dorjee K."/>
            <person name="Dorris L."/>
            <person name="Duffey N."/>
            <person name="Dupes A."/>
            <person name="Elkins T."/>
            <person name="Engels R."/>
            <person name="Erickson J."/>
            <person name="Farina A."/>
            <person name="Faro S."/>
            <person name="Ferreira P."/>
            <person name="Fischer H."/>
            <person name="Fitzgerald M."/>
            <person name="Foley K."/>
            <person name="Gage D."/>
            <person name="Galagan J."/>
            <person name="Gearin G."/>
            <person name="Gnerre S."/>
            <person name="Gnirke A."/>
            <person name="Goyette A."/>
            <person name="Graham J."/>
            <person name="Grandbois E."/>
            <person name="Gyaltsen K."/>
            <person name="Hafez N."/>
            <person name="Hagopian D."/>
            <person name="Hagos B."/>
            <person name="Hall J."/>
            <person name="Hatcher B."/>
            <person name="Heller A."/>
            <person name="Higgins H."/>
            <person name="Honan T."/>
            <person name="Horn A."/>
            <person name="Houde N."/>
            <person name="Hughes L."/>
            <person name="Hulme W."/>
            <person name="Husby E."/>
            <person name="Iliev I."/>
            <person name="Jaffe D."/>
            <person name="Jones C."/>
            <person name="Kamal M."/>
            <person name="Kamat A."/>
            <person name="Kamvysselis M."/>
            <person name="Karlsson E."/>
            <person name="Kells C."/>
            <person name="Kieu A."/>
            <person name="Kisner P."/>
            <person name="Kodira C."/>
            <person name="Kulbokas E."/>
            <person name="Labutti K."/>
            <person name="Lama D."/>
            <person name="Landers T."/>
            <person name="Leger J."/>
            <person name="Levine S."/>
            <person name="Lewis D."/>
            <person name="Lewis T."/>
            <person name="Lindblad-toh K."/>
            <person name="Liu X."/>
            <person name="Lokyitsang T."/>
            <person name="Lokyitsang Y."/>
            <person name="Lucien O."/>
            <person name="Lui A."/>
            <person name="Ma L.J."/>
            <person name="Mabbitt R."/>
            <person name="Macdonald J."/>
            <person name="Maclean C."/>
            <person name="Major J."/>
            <person name="Manning J."/>
            <person name="Marabella R."/>
            <person name="Maru K."/>
            <person name="Matthews C."/>
            <person name="Mauceli E."/>
            <person name="Mccarthy M."/>
            <person name="Mcdonough S."/>
            <person name="Mcghee T."/>
            <person name="Meldrim J."/>
            <person name="Meneus L."/>
            <person name="Mesirov J."/>
            <person name="Mihalev A."/>
            <person name="Mihova T."/>
            <person name="Mikkelsen T."/>
            <person name="Mlenga V."/>
            <person name="Moru K."/>
            <person name="Mozes J."/>
            <person name="Mulrain L."/>
            <person name="Munson G."/>
            <person name="Naylor J."/>
            <person name="Newes C."/>
            <person name="Nguyen C."/>
            <person name="Nguyen N."/>
            <person name="Nguyen T."/>
            <person name="Nicol R."/>
            <person name="Nielsen C."/>
            <person name="Nizzari M."/>
            <person name="Norbu C."/>
            <person name="Norbu N."/>
            <person name="O'donnell P."/>
            <person name="Okoawo O."/>
            <person name="O'leary S."/>
            <person name="Omotosho B."/>
            <person name="O'neill K."/>
            <person name="Osman S."/>
            <person name="Parker S."/>
            <person name="Perrin D."/>
            <person name="Phunkhang P."/>
            <person name="Piqani B."/>
            <person name="Purcell S."/>
            <person name="Rachupka T."/>
            <person name="Ramasamy U."/>
            <person name="Rameau R."/>
            <person name="Ray V."/>
            <person name="Raymond C."/>
            <person name="Retta R."/>
            <person name="Richardson S."/>
            <person name="Rise C."/>
            <person name="Rodriguez J."/>
            <person name="Rogers J."/>
            <person name="Rogov P."/>
            <person name="Rutman M."/>
            <person name="Schupbach R."/>
            <person name="Seaman C."/>
            <person name="Settipalli S."/>
            <person name="Sharpe T."/>
            <person name="Sheridan J."/>
            <person name="Sherpa N."/>
            <person name="Shi J."/>
            <person name="Smirnov S."/>
            <person name="Smith C."/>
            <person name="Sougnez C."/>
            <person name="Spencer B."/>
            <person name="Stalker J."/>
            <person name="Stange-thomann N."/>
            <person name="Stavropoulos S."/>
            <person name="Stetson K."/>
            <person name="Stone C."/>
            <person name="Stone S."/>
            <person name="Stubbs M."/>
            <person name="Talamas J."/>
            <person name="Tchuinga P."/>
            <person name="Tenzing P."/>
            <person name="Tesfaye S."/>
            <person name="Theodore J."/>
            <person name="Thoulutsang Y."/>
            <person name="Topham K."/>
            <person name="Towey S."/>
            <person name="Tsamla T."/>
            <person name="Tsomo N."/>
            <person name="Vallee D."/>
            <person name="Vassiliev H."/>
            <person name="Venkataraman V."/>
            <person name="Vinson J."/>
            <person name="Vo A."/>
            <person name="Wade C."/>
            <person name="Wang S."/>
            <person name="Wangchuk T."/>
            <person name="Wangdi T."/>
            <person name="Whittaker C."/>
            <person name="Wilkinson J."/>
            <person name="Wu Y."/>
            <person name="Wyman D."/>
            <person name="Yadav S."/>
            <person name="Yang S."/>
            <person name="Yang X."/>
            <person name="Yeager S."/>
            <person name="Yee E."/>
            <person name="Young G."/>
            <person name="Zainoun J."/>
            <person name="Zembeck L."/>
            <person name="Zimmer A."/>
            <person name="Zody M."/>
            <person name="Lander E."/>
        </authorList>
    </citation>
    <scope>NUCLEOTIDE SEQUENCE [LARGE SCALE GENOMIC DNA]</scope>
</reference>
<comment type="subunit">
    <text evidence="6">Component of the commander complex that is essential for endosomal recycling of transmembrane cargos; the commander complex is composed of the CCC subcomplex and the retriever subcomplex. Component of the heterotrimeric retriever complex consisting of VPS26C, VPS29 and VPS35L; within the complex interacts with VPS35L. Interacts with SNX17 (via C-terminus); the interaction is direct and associates SNX17 with the retriever complex. Interacts with SNX31; the interaction is direct.</text>
</comment>
<evidence type="ECO:0000256" key="1">
    <source>
        <dbReference type="ARBA" id="ARBA00004177"/>
    </source>
</evidence>
<dbReference type="InterPro" id="IPR028934">
    <property type="entry name" value="Vps26-related"/>
</dbReference>
<evidence type="ECO:0000256" key="2">
    <source>
        <dbReference type="ARBA" id="ARBA00009100"/>
    </source>
</evidence>
<dbReference type="FunFam" id="2.60.40.640:FF:000009">
    <property type="entry name" value="Down syndrome critical region protein 3"/>
    <property type="match status" value="1"/>
</dbReference>
<comment type="function">
    <text evidence="5">Component of the commander complex that is essential for endosomal recycling of transmembrane cargos; the commander complex is composed of the CCC subcomplex and the retriever subcomplex. Component of the retriever complex, which is a heterotrimeric complex related to retromer cargo-selective complex (CSC) and essential for retromer-independent retrieval and recycling of numerous cargos such as integrin alpha-5/beta-1 (ITGA5:ITGB1). The recruitment of the retriever complex to the endosomal membrane involves CCC and WASH complexes. In the endosomes, drives the retriever and recycling of NxxY-motif-containing cargo proteins by coupling to SNX17, a cargo essential for the homeostatic maintenance of numerous cell surface proteins associated with processes that include cell migration, cell adhesion, nutrient supply and cell signaling.</text>
</comment>
<protein>
    <recommendedName>
        <fullName evidence="4">Vacuolar protein sorting-associated protein 26C</fullName>
    </recommendedName>
</protein>
<dbReference type="InterPro" id="IPR014756">
    <property type="entry name" value="Ig_E-set"/>
</dbReference>
<proteinExistence type="inferred from homology"/>